<dbReference type="InterPro" id="IPR045538">
    <property type="entry name" value="CIS_TMP"/>
</dbReference>
<feature type="region of interest" description="Disordered" evidence="1">
    <location>
        <begin position="1040"/>
        <end position="1067"/>
    </location>
</feature>
<gene>
    <name evidence="2" type="ORF">GAQ56_01740</name>
</gene>
<accession>A0A7J5GMD3</accession>
<evidence type="ECO:0000313" key="3">
    <source>
        <dbReference type="Proteomes" id="UP000432488"/>
    </source>
</evidence>
<reference evidence="2 3" key="1">
    <citation type="journal article" date="2019" name="Nat. Med.">
        <title>A library of human gut bacterial isolates paired with longitudinal multiomics data enables mechanistic microbiome research.</title>
        <authorList>
            <person name="Poyet M."/>
            <person name="Groussin M."/>
            <person name="Gibbons S.M."/>
            <person name="Avila-Pacheco J."/>
            <person name="Jiang X."/>
            <person name="Kearney S.M."/>
            <person name="Perrotta A.R."/>
            <person name="Berdy B."/>
            <person name="Zhao S."/>
            <person name="Lieberman T.D."/>
            <person name="Swanson P.K."/>
            <person name="Smith M."/>
            <person name="Roesemann S."/>
            <person name="Alexander J.E."/>
            <person name="Rich S.A."/>
            <person name="Livny J."/>
            <person name="Vlamakis H."/>
            <person name="Clish C."/>
            <person name="Bullock K."/>
            <person name="Deik A."/>
            <person name="Scott J."/>
            <person name="Pierce K.A."/>
            <person name="Xavier R.J."/>
            <person name="Alm E.J."/>
        </authorList>
    </citation>
    <scope>NUCLEOTIDE SEQUENCE [LARGE SCALE GENOMIC DNA]</scope>
    <source>
        <strain evidence="2 3">BIOML-A42</strain>
    </source>
</reference>
<comment type="caution">
    <text evidence="2">The sequence shown here is derived from an EMBL/GenBank/DDBJ whole genome shotgun (WGS) entry which is preliminary data.</text>
</comment>
<evidence type="ECO:0000256" key="1">
    <source>
        <dbReference type="SAM" id="MobiDB-lite"/>
    </source>
</evidence>
<name>A0A7J5GMD3_BACUN</name>
<dbReference type="Pfam" id="PF19268">
    <property type="entry name" value="CIS_TMP"/>
    <property type="match status" value="1"/>
</dbReference>
<feature type="region of interest" description="Disordered" evidence="1">
    <location>
        <begin position="1223"/>
        <end position="1252"/>
    </location>
</feature>
<protein>
    <submittedName>
        <fullName evidence="2">Uncharacterized protein</fullName>
    </submittedName>
</protein>
<organism evidence="2 3">
    <name type="scientific">Bacteroides uniformis</name>
    <dbReference type="NCBI Taxonomy" id="820"/>
    <lineage>
        <taxon>Bacteria</taxon>
        <taxon>Pseudomonadati</taxon>
        <taxon>Bacteroidota</taxon>
        <taxon>Bacteroidia</taxon>
        <taxon>Bacteroidales</taxon>
        <taxon>Bacteroidaceae</taxon>
        <taxon>Bacteroides</taxon>
    </lineage>
</organism>
<dbReference type="Proteomes" id="UP000432488">
    <property type="component" value="Unassembled WGS sequence"/>
</dbReference>
<dbReference type="RefSeq" id="WP_151852379.1">
    <property type="nucleotide sequence ID" value="NZ_WCUS01000004.1"/>
</dbReference>
<dbReference type="EMBL" id="WCUV01000002">
    <property type="protein sequence ID" value="KAB4095729.1"/>
    <property type="molecule type" value="Genomic_DNA"/>
</dbReference>
<sequence>MSEKPTYELKGTLREDCMRDTATLEDFRALESDWQELFRWLMSVSEDLPFRDADGNGNEHLSCLWKDHVLVVLVEILRKDLDGYVTSFVDGQGTLAQKRYTEKLTDRYTDWTSRLDRFIRMSHGYNPDSPAMQVAEEIRGRLMSALPSDGDGAARWRPFFMDNRNQPYYRMLGALDDIQEKAEEYIARIESGGDMDASLALLLTMTRHYCGIVSTFNARFSGWAEFYRKEILNDGLREAVQDSTYITVEPDKDKAGSTFSFPKGTEFLAGKVADGGDLLYALDEKAYIVSAVLSMVQTVFRHDDRLYAASLLSEENRSARLFTESGVTSTELEYGWLLEYYPFNGVPMFGDKRHFRLHLNRSLLSFIHKRTYSAYISKAGLTVQFLQEVFGTDYCLTVLDIIYRRQRLNPDGSPESGDSYVRELYYMLLRLSLLEPAQQGTEQHKAVDDGAVSGVSAEPLAALTGRTVPFSTWLEDADIPHSAKRDLLERLARENPESLLHWIKGRPDKGHLKLLASLLAGTPALTWLSGSVSLLLAETVSSLMDRLDRIQTKVSWLKGAEQDKLETIFTLSILSGIADNTFSASDTVNGQLLRIAERLYKKITGMEVVISADGNTVPGQLLEFVGVLSSAGMVTDDGTQTYNIQDIPDKVSENGYGISSLQELLSGNHIPEAAKRRILLQWFDTYQSDEARFLSALDAGHLMESVVRILGGTMLRQTLMRMAADRLDSYGTVADGTLVLLLDWLTDNMADIAEIFSRTETDLWISLLRWMADSKGIRNTVSDNGAMDAASLLLHALDDGRVITTDRLDRLAELTLHRSHSRTGAEVNVIPALLSYIRKRTLSARWTDMDDARAAFERSLDGTDDIGGWLRTAAYTSARKREVFRHAAAEQPGEVCCLIKENLASDKGTMALWGDIAEVPALLALIRHTDGALADALANTVRLLETSAYESGLFSGGSAGLEHSLAEALLLFIATETDIAGMDVQTAVRRFISYWHRAVTGQEDYPETDRERWEKLEQTAVDALQDGITVIKDITGETENYTGEKDTKSGTADYAEDSGYKSQDTLSGNVEETDDALLAEQLAWLMSPSVSDTAKSQRLRHYARWQPGLLWRLIRQAAVSASSDSPDASIPFRQWASWLGREALLETVSENSLSLAETLRQTMEALAVRYGIGETELTEALAVFMAGHSSGRTYYADSSAIVREYIAALNRIGAMPAMQISGEASATDSSGQESAQAQTTEADKSLSATMDNRTSEGQVLVEQLVEEMEAALHLKETEKALKEAAQPEYIEVPNAGLCLLALWLPRLFDMLGLLETGADGKKDFKDTDARIRAIFVLQRLVTDERREYKEQELAFNRILAACPFSVPLPKTLELTDTEVQTVESMIAGVKSNWDKLKGTSVKGFQKSFIERPGKLEQREDKWVLYVEERSYDILLDSLPWSYRRIRLPWLKKKINVIWRDKEEFDFENYNN</sequence>
<proteinExistence type="predicted"/>
<evidence type="ECO:0000313" key="2">
    <source>
        <dbReference type="EMBL" id="KAB4095729.1"/>
    </source>
</evidence>